<protein>
    <recommendedName>
        <fullName evidence="7">Major facilitator superfamily (MFS) profile domain-containing protein</fullName>
    </recommendedName>
</protein>
<keyword evidence="2" id="KW-0813">Transport</keyword>
<keyword evidence="5 6" id="KW-0472">Membrane</keyword>
<reference evidence="8" key="1">
    <citation type="submission" date="2018-05" db="EMBL/GenBank/DDBJ databases">
        <authorList>
            <person name="Lanie J.A."/>
            <person name="Ng W.-L."/>
            <person name="Kazmierczak K.M."/>
            <person name="Andrzejewski T.M."/>
            <person name="Davidsen T.M."/>
            <person name="Wayne K.J."/>
            <person name="Tettelin H."/>
            <person name="Glass J.I."/>
            <person name="Rusch D."/>
            <person name="Podicherti R."/>
            <person name="Tsui H.-C.T."/>
            <person name="Winkler M.E."/>
        </authorList>
    </citation>
    <scope>NUCLEOTIDE SEQUENCE</scope>
</reference>
<evidence type="ECO:0000256" key="4">
    <source>
        <dbReference type="ARBA" id="ARBA00022989"/>
    </source>
</evidence>
<evidence type="ECO:0000256" key="3">
    <source>
        <dbReference type="ARBA" id="ARBA00022692"/>
    </source>
</evidence>
<evidence type="ECO:0000256" key="1">
    <source>
        <dbReference type="ARBA" id="ARBA00004127"/>
    </source>
</evidence>
<feature type="transmembrane region" description="Helical" evidence="6">
    <location>
        <begin position="91"/>
        <end position="115"/>
    </location>
</feature>
<dbReference type="InterPro" id="IPR050495">
    <property type="entry name" value="ATG22/LtaA_families"/>
</dbReference>
<dbReference type="PANTHER" id="PTHR23519:SF1">
    <property type="entry name" value="AUTOPHAGY-RELATED PROTEIN 22"/>
    <property type="match status" value="1"/>
</dbReference>
<dbReference type="InterPro" id="IPR036259">
    <property type="entry name" value="MFS_trans_sf"/>
</dbReference>
<proteinExistence type="predicted"/>
<feature type="non-terminal residue" evidence="8">
    <location>
        <position position="1"/>
    </location>
</feature>
<dbReference type="PANTHER" id="PTHR23519">
    <property type="entry name" value="AUTOPHAGY-RELATED PROTEIN 22"/>
    <property type="match status" value="1"/>
</dbReference>
<evidence type="ECO:0000256" key="5">
    <source>
        <dbReference type="ARBA" id="ARBA00023136"/>
    </source>
</evidence>
<comment type="subcellular location">
    <subcellularLocation>
        <location evidence="1">Endomembrane system</location>
        <topology evidence="1">Multi-pass membrane protein</topology>
    </subcellularLocation>
</comment>
<evidence type="ECO:0000313" key="8">
    <source>
        <dbReference type="EMBL" id="SVE15911.1"/>
    </source>
</evidence>
<dbReference type="GO" id="GO:0012505">
    <property type="term" value="C:endomembrane system"/>
    <property type="evidence" value="ECO:0007669"/>
    <property type="project" value="UniProtKB-SubCell"/>
</dbReference>
<dbReference type="PROSITE" id="PS50850">
    <property type="entry name" value="MFS"/>
    <property type="match status" value="1"/>
</dbReference>
<keyword evidence="4 6" id="KW-1133">Transmembrane helix</keyword>
<evidence type="ECO:0000256" key="2">
    <source>
        <dbReference type="ARBA" id="ARBA00022448"/>
    </source>
</evidence>
<feature type="transmembrane region" description="Helical" evidence="6">
    <location>
        <begin position="127"/>
        <end position="145"/>
    </location>
</feature>
<feature type="transmembrane region" description="Helical" evidence="6">
    <location>
        <begin position="31"/>
        <end position="52"/>
    </location>
</feature>
<organism evidence="8">
    <name type="scientific">marine metagenome</name>
    <dbReference type="NCBI Taxonomy" id="408172"/>
    <lineage>
        <taxon>unclassified sequences</taxon>
        <taxon>metagenomes</taxon>
        <taxon>ecological metagenomes</taxon>
    </lineage>
</organism>
<dbReference type="InterPro" id="IPR020846">
    <property type="entry name" value="MFS_dom"/>
</dbReference>
<evidence type="ECO:0000259" key="7">
    <source>
        <dbReference type="PROSITE" id="PS50850"/>
    </source>
</evidence>
<keyword evidence="3 6" id="KW-0812">Transmembrane</keyword>
<dbReference type="Gene3D" id="1.20.1250.20">
    <property type="entry name" value="MFS general substrate transporter like domains"/>
    <property type="match status" value="1"/>
</dbReference>
<feature type="transmembrane region" description="Helical" evidence="6">
    <location>
        <begin position="214"/>
        <end position="236"/>
    </location>
</feature>
<feature type="transmembrane region" description="Helical" evidence="6">
    <location>
        <begin position="180"/>
        <end position="202"/>
    </location>
</feature>
<dbReference type="SUPFAM" id="SSF103473">
    <property type="entry name" value="MFS general substrate transporter"/>
    <property type="match status" value="1"/>
</dbReference>
<sequence>AMGYVGGGILLVVHALWLTHPEWFFMPGSGFAVRAVFLSVAVWWAVFSIPLFRRVSEPAVMLGRGEAVSPVRAGFGRLGHTLRQLLQYRQLLLFLGAFWLYNDGIGTIIKMAAVYGSEIGLDAGDMIGALIITQFIGIPCTFAFGRLAGRMGTKRPIFLGLTVYTLISITGYFMQTATHFYMLAIAVGLVQGGTQALSRSLFASMVPKSQASEFFGFFSTSSKFAGILGPVIFALVSQLTGSSRLSI</sequence>
<accession>A0A383B7S9</accession>
<dbReference type="Pfam" id="PF11700">
    <property type="entry name" value="ATG22"/>
    <property type="match status" value="1"/>
</dbReference>
<feature type="transmembrane region" description="Helical" evidence="6">
    <location>
        <begin position="157"/>
        <end position="174"/>
    </location>
</feature>
<dbReference type="InterPro" id="IPR024671">
    <property type="entry name" value="Atg22-like"/>
</dbReference>
<dbReference type="GO" id="GO:0022857">
    <property type="term" value="F:transmembrane transporter activity"/>
    <property type="evidence" value="ECO:0007669"/>
    <property type="project" value="InterPro"/>
</dbReference>
<name>A0A383B7S9_9ZZZZ</name>
<feature type="non-terminal residue" evidence="8">
    <location>
        <position position="247"/>
    </location>
</feature>
<dbReference type="EMBL" id="UINC01198103">
    <property type="protein sequence ID" value="SVE15911.1"/>
    <property type="molecule type" value="Genomic_DNA"/>
</dbReference>
<gene>
    <name evidence="8" type="ORF">METZ01_LOCUS468765</name>
</gene>
<feature type="domain" description="Major facilitator superfamily (MFS) profile" evidence="7">
    <location>
        <begin position="90"/>
        <end position="247"/>
    </location>
</feature>
<evidence type="ECO:0000256" key="6">
    <source>
        <dbReference type="SAM" id="Phobius"/>
    </source>
</evidence>
<dbReference type="AlphaFoldDB" id="A0A383B7S9"/>